<organism evidence="1 2">
    <name type="scientific">Cupriavidus gilardii</name>
    <dbReference type="NCBI Taxonomy" id="82541"/>
    <lineage>
        <taxon>Bacteria</taxon>
        <taxon>Pseudomonadati</taxon>
        <taxon>Pseudomonadota</taxon>
        <taxon>Betaproteobacteria</taxon>
        <taxon>Burkholderiales</taxon>
        <taxon>Burkholderiaceae</taxon>
        <taxon>Cupriavidus</taxon>
    </lineage>
</organism>
<dbReference type="EMBL" id="JABEMD010000001">
    <property type="protein sequence ID" value="NNH09317.1"/>
    <property type="molecule type" value="Genomic_DNA"/>
</dbReference>
<gene>
    <name evidence="1" type="ORF">HLB16_00265</name>
</gene>
<comment type="caution">
    <text evidence="1">The sequence shown here is derived from an EMBL/GenBank/DDBJ whole genome shotgun (WGS) entry which is preliminary data.</text>
</comment>
<evidence type="ECO:0000313" key="1">
    <source>
        <dbReference type="EMBL" id="NNH09317.1"/>
    </source>
</evidence>
<accession>A0A6N1BH34</accession>
<reference evidence="1 2" key="1">
    <citation type="submission" date="2020-05" db="EMBL/GenBank/DDBJ databases">
        <title>MicrobeNet Type strains.</title>
        <authorList>
            <person name="Nicholson A.C."/>
        </authorList>
    </citation>
    <scope>NUCLEOTIDE SEQUENCE [LARGE SCALE GENOMIC DNA]</scope>
    <source>
        <strain evidence="1 2">ATCC 700815</strain>
    </source>
</reference>
<protein>
    <submittedName>
        <fullName evidence="1">Uncharacterized protein</fullName>
    </submittedName>
</protein>
<name>A0A6N1BH34_9BURK</name>
<evidence type="ECO:0000313" key="2">
    <source>
        <dbReference type="Proteomes" id="UP000542973"/>
    </source>
</evidence>
<dbReference type="AlphaFoldDB" id="A0A6N1BH34"/>
<dbReference type="Proteomes" id="UP000542973">
    <property type="component" value="Unassembled WGS sequence"/>
</dbReference>
<sequence>MSILSLLPHPIYHYRALMLHAGHAVGFHARAGTELHVADGDVELVEPPLLLAGALHWPRRTLASGSVVTLSRSGWCSVRARRDTTVRLRQRAWVFSRARIARILSGWRRRRLAH</sequence>
<dbReference type="RefSeq" id="WP_053821384.1">
    <property type="nucleotide sequence ID" value="NZ_BAAAEB010000007.1"/>
</dbReference>
<dbReference type="GeneID" id="70689575"/>
<proteinExistence type="predicted"/>